<evidence type="ECO:0000256" key="1">
    <source>
        <dbReference type="SAM" id="SignalP"/>
    </source>
</evidence>
<keyword evidence="1" id="KW-0732">Signal</keyword>
<feature type="chain" id="PRO_5032525693" evidence="1">
    <location>
        <begin position="16"/>
        <end position="185"/>
    </location>
</feature>
<feature type="signal peptide" evidence="1">
    <location>
        <begin position="1"/>
        <end position="15"/>
    </location>
</feature>
<dbReference type="AlphaFoldDB" id="A0A8A4ZUV6"/>
<sequence>MKLLILCVMFHGLLAEGPGQVLSIGRWKEQVVAPEFLLDDREDITSNRNAFFYEDKRSFRPEGLGEQVKRIAGAEDVGLQPRLVTRSLQCTCETQYEIRDLGEGHYPRYLTASHCKPKACQSKFNPCRLLHYMVHILSQRDLNGLNDDHYSDDSALPETPLPEALRHKWQLKPMKIPVACVPATG</sequence>
<name>A0A8A4ZUV6_9HYME</name>
<dbReference type="PANTHER" id="PTHR39940">
    <property type="entry name" value="PROTHORACICOTROPIC HORMONE, ISOFORM F"/>
    <property type="match status" value="1"/>
</dbReference>
<evidence type="ECO:0000313" key="2">
    <source>
        <dbReference type="EMBL" id="QTE34435.1"/>
    </source>
</evidence>
<dbReference type="InterPro" id="IPR029034">
    <property type="entry name" value="Cystine-knot_cytokine"/>
</dbReference>
<organism evidence="2">
    <name type="scientific">Cataglyphis nodus</name>
    <dbReference type="NCBI Taxonomy" id="606565"/>
    <lineage>
        <taxon>Eukaryota</taxon>
        <taxon>Metazoa</taxon>
        <taxon>Ecdysozoa</taxon>
        <taxon>Arthropoda</taxon>
        <taxon>Hexapoda</taxon>
        <taxon>Insecta</taxon>
        <taxon>Pterygota</taxon>
        <taxon>Neoptera</taxon>
        <taxon>Endopterygota</taxon>
        <taxon>Hymenoptera</taxon>
        <taxon>Apocrita</taxon>
        <taxon>Aculeata</taxon>
        <taxon>Formicoidea</taxon>
        <taxon>Formicidae</taxon>
        <taxon>Formicinae</taxon>
        <taxon>Cataglyphis</taxon>
    </lineage>
</organism>
<dbReference type="EMBL" id="MN996778">
    <property type="protein sequence ID" value="QTE34435.1"/>
    <property type="molecule type" value="mRNA"/>
</dbReference>
<reference evidence="2" key="1">
    <citation type="journal article" date="2021" name="J. Neurochem.">
        <title>Transcriptomic, peptidomic and mass spectrometry imaging analysis of the brain in the ant Cataglyphis nodus.</title>
        <authorList>
            <person name="Habenstein J."/>
            <person name="Schmitt F."/>
            <person name="Liessem S."/>
            <person name="Ly A."/>
            <person name="Trede D."/>
            <person name="Wegener C."/>
            <person name="Predel R."/>
            <person name="Rossler W."/>
            <person name="Neupert S."/>
        </authorList>
    </citation>
    <scope>NUCLEOTIDE SEQUENCE</scope>
</reference>
<accession>A0A8A4ZUV6</accession>
<dbReference type="Gene3D" id="2.10.90.10">
    <property type="entry name" value="Cystine-knot cytokines"/>
    <property type="match status" value="1"/>
</dbReference>
<dbReference type="InterPro" id="IPR052876">
    <property type="entry name" value="Insect_Hormone_Regulators"/>
</dbReference>
<proteinExistence type="evidence at transcript level"/>
<dbReference type="SUPFAM" id="SSF57501">
    <property type="entry name" value="Cystine-knot cytokines"/>
    <property type="match status" value="1"/>
</dbReference>
<dbReference type="PANTHER" id="PTHR39940:SF1">
    <property type="entry name" value="PROTHORACICOTROPIC HORMONE, ISOFORM F"/>
    <property type="match status" value="1"/>
</dbReference>
<protein>
    <submittedName>
        <fullName evidence="2">Prothoracicotropic hormone</fullName>
    </submittedName>
</protein>
<dbReference type="GO" id="GO:0018445">
    <property type="term" value="F:prothoracicotrophic hormone activity"/>
    <property type="evidence" value="ECO:0007669"/>
    <property type="project" value="TreeGrafter"/>
</dbReference>